<protein>
    <submittedName>
        <fullName evidence="1">Uncharacterized protein</fullName>
    </submittedName>
</protein>
<dbReference type="Proteomes" id="UP000054284">
    <property type="component" value="Unassembled WGS sequence"/>
</dbReference>
<proteinExistence type="predicted"/>
<organism evidence="1 2">
    <name type="scientific">Candidatus Aramenus sulfurataquae</name>
    <dbReference type="NCBI Taxonomy" id="1326980"/>
    <lineage>
        <taxon>Archaea</taxon>
        <taxon>Thermoproteota</taxon>
        <taxon>Thermoprotei</taxon>
        <taxon>Sulfolobales</taxon>
        <taxon>Sulfolobaceae</taxon>
        <taxon>Candidatus Aramenus</taxon>
    </lineage>
</organism>
<name>W7KVP5_9CREN</name>
<gene>
    <name evidence="1" type="ORF">ASUL_05121</name>
</gene>
<accession>W7KVP5</accession>
<evidence type="ECO:0000313" key="1">
    <source>
        <dbReference type="EMBL" id="EWG07346.1"/>
    </source>
</evidence>
<dbReference type="EMBL" id="ASRH01000004">
    <property type="protein sequence ID" value="EWG07346.1"/>
    <property type="molecule type" value="Genomic_DNA"/>
</dbReference>
<dbReference type="AlphaFoldDB" id="W7KVP5"/>
<keyword evidence="2" id="KW-1185">Reference proteome</keyword>
<sequence length="172" mass="19204">MESGVYNRLVEAAKKRNMSVYKYTNELVSRALDLEESGISLESVRSYALLLESLSKYKGRIAVLPFDAVLNTEVPHWEGLGRGLGLLLRQMGKTKEELVSLAASAIKFLFQFMGEVSYGDGMSISFPFLHVEMQKRLVQFAKAFVIALSSSMGLEVEVREEESGLEVKFKAP</sequence>
<evidence type="ECO:0000313" key="2">
    <source>
        <dbReference type="Proteomes" id="UP000054284"/>
    </source>
</evidence>
<reference evidence="1 2" key="1">
    <citation type="journal article" date="2014" name="Genome Announc.">
        <title>Draft Genome Sequence of the Sulfolobales Archaeon AZ1, Obtained through Metagenomic Analysis of a Mexican Hot Spring.</title>
        <authorList>
            <person name="Servin-Garciduenas L.E."/>
            <person name="Martinez-Romero E."/>
        </authorList>
    </citation>
    <scope>NUCLEOTIDE SEQUENCE [LARGE SCALE GENOMIC DNA]</scope>
    <source>
        <strain evidence="1">AZ1-illumnia</strain>
    </source>
</reference>
<comment type="caution">
    <text evidence="1">The sequence shown here is derived from an EMBL/GenBank/DDBJ whole genome shotgun (WGS) entry which is preliminary data.</text>
</comment>